<dbReference type="SMART" id="SM00689">
    <property type="entry name" value="DM6"/>
    <property type="match status" value="1"/>
</dbReference>
<reference evidence="2" key="1">
    <citation type="submission" date="2025-08" db="UniProtKB">
        <authorList>
            <consortium name="RefSeq"/>
        </authorList>
    </citation>
    <scope>IDENTIFICATION</scope>
</reference>
<dbReference type="AlphaFoldDB" id="A0AB39ZWR0"/>
<dbReference type="InterPro" id="IPR006611">
    <property type="entry name" value="DUF1431_DROsp"/>
</dbReference>
<sequence>MLRELAKKIVLMPGILALEASSRIVHLSALLAKECQPQKSCPESVVPQCRVVKRRPCSPTDPPVRPCSEEDCSHPRYPCCVNTRIAENPCRKSSEKARQPFASMWESYKDKELERPETMWHYPKECCPKCEDVRFDVLYYKPSDKCRDYQRTWWECCPRMIPRRVCCWCDAIPPQVLRRELPICPRSACLAEHEEKRYKCLNKKSKGCMRVRMPCCRTARIPPDCRGGPVPADCEKIKCPFPSYSECVQEDPANIPARPPECVCLTKPSICDQIRRANHLAKHNISIYPSCFRGS</sequence>
<name>A0AB39ZWR0_DROSZ</name>
<proteinExistence type="predicted"/>
<accession>A0AB39ZWR0</accession>
<dbReference type="RefSeq" id="XP_016943213.2">
    <property type="nucleotide sequence ID" value="XM_017087724.4"/>
</dbReference>
<evidence type="ECO:0000313" key="1">
    <source>
        <dbReference type="Proteomes" id="UP001652628"/>
    </source>
</evidence>
<evidence type="ECO:0000313" key="2">
    <source>
        <dbReference type="RefSeq" id="XP_016943213.2"/>
    </source>
</evidence>
<organism evidence="1 2">
    <name type="scientific">Drosophila suzukii</name>
    <name type="common">Spotted-wing drosophila fruit fly</name>
    <dbReference type="NCBI Taxonomy" id="28584"/>
    <lineage>
        <taxon>Eukaryota</taxon>
        <taxon>Metazoa</taxon>
        <taxon>Ecdysozoa</taxon>
        <taxon>Arthropoda</taxon>
        <taxon>Hexapoda</taxon>
        <taxon>Insecta</taxon>
        <taxon>Pterygota</taxon>
        <taxon>Neoptera</taxon>
        <taxon>Endopterygota</taxon>
        <taxon>Diptera</taxon>
        <taxon>Brachycera</taxon>
        <taxon>Muscomorpha</taxon>
        <taxon>Ephydroidea</taxon>
        <taxon>Drosophilidae</taxon>
        <taxon>Drosophila</taxon>
        <taxon>Sophophora</taxon>
    </lineage>
</organism>
<dbReference type="Pfam" id="PF07248">
    <property type="entry name" value="DUF1431"/>
    <property type="match status" value="1"/>
</dbReference>
<keyword evidence="1" id="KW-1185">Reference proteome</keyword>
<gene>
    <name evidence="2" type="primary">hubl</name>
</gene>
<dbReference type="PANTHER" id="PTHR20977">
    <property type="entry name" value="AT13385P-RELATED"/>
    <property type="match status" value="1"/>
</dbReference>
<dbReference type="GeneID" id="108019761"/>
<dbReference type="CTD" id="246567"/>
<dbReference type="Proteomes" id="UP001652628">
    <property type="component" value="Chromosome 2R"/>
</dbReference>
<dbReference type="PANTHER" id="PTHR20977:SF0">
    <property type="entry name" value="AT13385P-RELATED"/>
    <property type="match status" value="1"/>
</dbReference>
<protein>
    <submittedName>
        <fullName evidence="2">Uncharacterized protein hubl</fullName>
    </submittedName>
</protein>